<keyword evidence="2" id="KW-1185">Reference proteome</keyword>
<dbReference type="OrthoDB" id="5599163at2759"/>
<gene>
    <name evidence="1" type="ORF">BD626DRAFT_367412</name>
</gene>
<protein>
    <recommendedName>
        <fullName evidence="3">Reverse transcriptase domain-containing protein</fullName>
    </recommendedName>
</protein>
<dbReference type="Proteomes" id="UP000320762">
    <property type="component" value="Unassembled WGS sequence"/>
</dbReference>
<comment type="caution">
    <text evidence="1">The sequence shown here is derived from an EMBL/GenBank/DDBJ whole genome shotgun (WGS) entry which is preliminary data.</text>
</comment>
<evidence type="ECO:0000313" key="1">
    <source>
        <dbReference type="EMBL" id="TRM64433.1"/>
    </source>
</evidence>
<dbReference type="EMBL" id="VDMD01000007">
    <property type="protein sequence ID" value="TRM64433.1"/>
    <property type="molecule type" value="Genomic_DNA"/>
</dbReference>
<evidence type="ECO:0000313" key="2">
    <source>
        <dbReference type="Proteomes" id="UP000320762"/>
    </source>
</evidence>
<evidence type="ECO:0008006" key="3">
    <source>
        <dbReference type="Google" id="ProtNLM"/>
    </source>
</evidence>
<accession>A0A550CI14</accession>
<organism evidence="1 2">
    <name type="scientific">Schizophyllum amplum</name>
    <dbReference type="NCBI Taxonomy" id="97359"/>
    <lineage>
        <taxon>Eukaryota</taxon>
        <taxon>Fungi</taxon>
        <taxon>Dikarya</taxon>
        <taxon>Basidiomycota</taxon>
        <taxon>Agaricomycotina</taxon>
        <taxon>Agaricomycetes</taxon>
        <taxon>Agaricomycetidae</taxon>
        <taxon>Agaricales</taxon>
        <taxon>Schizophyllaceae</taxon>
        <taxon>Schizophyllum</taxon>
    </lineage>
</organism>
<name>A0A550CI14_9AGAR</name>
<dbReference type="AlphaFoldDB" id="A0A550CI14"/>
<feature type="non-terminal residue" evidence="1">
    <location>
        <position position="156"/>
    </location>
</feature>
<reference evidence="1 2" key="1">
    <citation type="journal article" date="2019" name="New Phytol.">
        <title>Comparative genomics reveals unique wood-decay strategies and fruiting body development in the Schizophyllaceae.</title>
        <authorList>
            <person name="Almasi E."/>
            <person name="Sahu N."/>
            <person name="Krizsan K."/>
            <person name="Balint B."/>
            <person name="Kovacs G.M."/>
            <person name="Kiss B."/>
            <person name="Cseklye J."/>
            <person name="Drula E."/>
            <person name="Henrissat B."/>
            <person name="Nagy I."/>
            <person name="Chovatia M."/>
            <person name="Adam C."/>
            <person name="LaButti K."/>
            <person name="Lipzen A."/>
            <person name="Riley R."/>
            <person name="Grigoriev I.V."/>
            <person name="Nagy L.G."/>
        </authorList>
    </citation>
    <scope>NUCLEOTIDE SEQUENCE [LARGE SCALE GENOMIC DNA]</scope>
    <source>
        <strain evidence="1 2">NL-1724</strain>
    </source>
</reference>
<dbReference type="Gene3D" id="3.10.10.10">
    <property type="entry name" value="HIV Type 1 Reverse Transcriptase, subunit A, domain 1"/>
    <property type="match status" value="1"/>
</dbReference>
<sequence length="156" mass="18337">YKRVDQKVRPIKGVFPTEHQVTRTRPSEDELTATPGVTPLPLPTERLTRERLASIKINEDGFLWPEEEKLFAYILQLNDRSLAFEESQRGTLKESYFSPYTYVTIPHRPWEYRNIPIPPGIQDKVIDLLREKLKAGVYEPSQSSYRSRWFCVLKKN</sequence>
<feature type="non-terminal residue" evidence="1">
    <location>
        <position position="1"/>
    </location>
</feature>
<proteinExistence type="predicted"/>